<gene>
    <name evidence="2" type="ORF">HMPREF1015_01643</name>
</gene>
<reference evidence="2 3" key="1">
    <citation type="submission" date="2011-09" db="EMBL/GenBank/DDBJ databases">
        <title>The Genome Sequence of Bacillus smithii 7_3_47FAA.</title>
        <authorList>
            <consortium name="The Broad Institute Genome Sequencing Platform"/>
            <person name="Earl A."/>
            <person name="Ward D."/>
            <person name="Feldgarden M."/>
            <person name="Gevers D."/>
            <person name="Daigneault M."/>
            <person name="Strauss J."/>
            <person name="Allen-Vercoe E."/>
            <person name="Young S.K."/>
            <person name="Zeng Q."/>
            <person name="Gargeya S."/>
            <person name="Fitzgerald M."/>
            <person name="Haas B."/>
            <person name="Abouelleil A."/>
            <person name="Alvarado L."/>
            <person name="Arachchi H.M."/>
            <person name="Berlin A."/>
            <person name="Brown A."/>
            <person name="Chapman S.B."/>
            <person name="Chen Z."/>
            <person name="Dunbar C."/>
            <person name="Freedman E."/>
            <person name="Gearin G."/>
            <person name="Goldberg J."/>
            <person name="Griggs A."/>
            <person name="Gujja S."/>
            <person name="Heiman D."/>
            <person name="Howarth C."/>
            <person name="Larson L."/>
            <person name="Lui A."/>
            <person name="MacDonald P.J.P."/>
            <person name="Montmayeur A."/>
            <person name="Murphy C."/>
            <person name="Neiman D."/>
            <person name="Pearson M."/>
            <person name="Priest M."/>
            <person name="Roberts A."/>
            <person name="Saif S."/>
            <person name="Shea T."/>
            <person name="Shenoy N."/>
            <person name="Sisk P."/>
            <person name="Stolte C."/>
            <person name="Sykes S."/>
            <person name="Wortman J."/>
            <person name="Nusbaum C."/>
            <person name="Birren B."/>
        </authorList>
    </citation>
    <scope>NUCLEOTIDE SEQUENCE [LARGE SCALE GENOMIC DNA]</scope>
    <source>
        <strain evidence="2 3">7_3_47FAA</strain>
    </source>
</reference>
<dbReference type="EMBL" id="ACWF01000069">
    <property type="protein sequence ID" value="EHL78466.1"/>
    <property type="molecule type" value="Genomic_DNA"/>
</dbReference>
<dbReference type="SUPFAM" id="SSF54909">
    <property type="entry name" value="Dimeric alpha+beta barrel"/>
    <property type="match status" value="1"/>
</dbReference>
<dbReference type="Gene3D" id="3.30.70.100">
    <property type="match status" value="1"/>
</dbReference>
<dbReference type="PANTHER" id="PTHR34474">
    <property type="entry name" value="SIGNAL TRANSDUCTION PROTEIN TRAP"/>
    <property type="match status" value="1"/>
</dbReference>
<dbReference type="PATRIC" id="fig|665952.3.peg.1442"/>
<evidence type="ECO:0000259" key="1">
    <source>
        <dbReference type="PROSITE" id="PS51725"/>
    </source>
</evidence>
<feature type="domain" description="ABM" evidence="1">
    <location>
        <begin position="67"/>
        <end position="155"/>
    </location>
</feature>
<sequence length="167" mass="19670">MNIYMTTGTFDYLQTILQKYEHETMILMENEESALLLHETEKKSVFQSPRSYEVIDSSGLLDKKSGFFVMNHIPVTDEGRPVFEYRFKNRAGNLEKMPGYKAFRLLRPLKSDTYIVLTCWKDEQSFQNWKKSQAFEKAHSKQETEKGTKSKITIFPRPSYVKTYLIL</sequence>
<dbReference type="InterPro" id="IPR007138">
    <property type="entry name" value="ABM_dom"/>
</dbReference>
<dbReference type="Pfam" id="PF03992">
    <property type="entry name" value="ABM"/>
    <property type="match status" value="1"/>
</dbReference>
<dbReference type="PANTHER" id="PTHR34474:SF2">
    <property type="entry name" value="SIGNAL TRANSDUCTION PROTEIN TRAP"/>
    <property type="match status" value="1"/>
</dbReference>
<dbReference type="InterPro" id="IPR011008">
    <property type="entry name" value="Dimeric_a/b-barrel"/>
</dbReference>
<dbReference type="HOGENOM" id="CLU_116220_1_0_9"/>
<accession>G9QKA4</accession>
<comment type="caution">
    <text evidence="2">The sequence shown here is derived from an EMBL/GenBank/DDBJ whole genome shotgun (WGS) entry which is preliminary data.</text>
</comment>
<evidence type="ECO:0000313" key="2">
    <source>
        <dbReference type="EMBL" id="EHL78466.1"/>
    </source>
</evidence>
<dbReference type="AlphaFoldDB" id="G9QKA4"/>
<proteinExistence type="predicted"/>
<protein>
    <recommendedName>
        <fullName evidence="1">ABM domain-containing protein</fullName>
    </recommendedName>
</protein>
<dbReference type="InterPro" id="IPR050404">
    <property type="entry name" value="Heme-degrading_MO"/>
</dbReference>
<dbReference type="PROSITE" id="PS51725">
    <property type="entry name" value="ABM"/>
    <property type="match status" value="1"/>
</dbReference>
<dbReference type="RefSeq" id="WP_003353747.1">
    <property type="nucleotide sequence ID" value="NZ_JH414748.1"/>
</dbReference>
<evidence type="ECO:0000313" key="3">
    <source>
        <dbReference type="Proteomes" id="UP000011747"/>
    </source>
</evidence>
<dbReference type="Proteomes" id="UP000011747">
    <property type="component" value="Unassembled WGS sequence"/>
</dbReference>
<organism evidence="2 3">
    <name type="scientific">Bacillus smithii 7_3_47FAA</name>
    <dbReference type="NCBI Taxonomy" id="665952"/>
    <lineage>
        <taxon>Bacteria</taxon>
        <taxon>Bacillati</taxon>
        <taxon>Bacillota</taxon>
        <taxon>Bacilli</taxon>
        <taxon>Bacillales</taxon>
        <taxon>Bacillaceae</taxon>
        <taxon>Bacillus</taxon>
    </lineage>
</organism>
<name>G9QKA4_9BACI</name>
<keyword evidence="3" id="KW-1185">Reference proteome</keyword>